<keyword evidence="9" id="KW-0411">Iron-sulfur</keyword>
<evidence type="ECO:0000256" key="8">
    <source>
        <dbReference type="ARBA" id="ARBA00023004"/>
    </source>
</evidence>
<evidence type="ECO:0000313" key="12">
    <source>
        <dbReference type="EMBL" id="MBB5687140.1"/>
    </source>
</evidence>
<name>A0A7W9EGI8_9SPHN</name>
<evidence type="ECO:0000256" key="7">
    <source>
        <dbReference type="ARBA" id="ARBA00022898"/>
    </source>
</evidence>
<evidence type="ECO:0000256" key="4">
    <source>
        <dbReference type="ARBA" id="ARBA00013558"/>
    </source>
</evidence>
<evidence type="ECO:0000256" key="6">
    <source>
        <dbReference type="ARBA" id="ARBA00022723"/>
    </source>
</evidence>
<dbReference type="PANTHER" id="PTHR11601:SF34">
    <property type="entry name" value="CYSTEINE DESULFURASE"/>
    <property type="match status" value="1"/>
</dbReference>
<keyword evidence="13" id="KW-1185">Reference proteome</keyword>
<dbReference type="Pfam" id="PF00266">
    <property type="entry name" value="Aminotran_5"/>
    <property type="match status" value="1"/>
</dbReference>
<dbReference type="InterPro" id="IPR015424">
    <property type="entry name" value="PyrdxlP-dep_Trfase"/>
</dbReference>
<dbReference type="GO" id="GO:0031071">
    <property type="term" value="F:cysteine desulfurase activity"/>
    <property type="evidence" value="ECO:0007669"/>
    <property type="project" value="UniProtKB-EC"/>
</dbReference>
<comment type="function">
    <text evidence="2">Catalyzes the removal of elemental sulfur atoms from cysteine to produce alanine. Seems to participate in the biosynthesis of the nitrogenase metalloclusters by providing the inorganic sulfur required for the Fe-S core formation.</text>
</comment>
<dbReference type="Gene3D" id="3.40.640.10">
    <property type="entry name" value="Type I PLP-dependent aspartate aminotransferase-like (Major domain)"/>
    <property type="match status" value="1"/>
</dbReference>
<dbReference type="GO" id="GO:0051536">
    <property type="term" value="F:iron-sulfur cluster binding"/>
    <property type="evidence" value="ECO:0007669"/>
    <property type="project" value="UniProtKB-KW"/>
</dbReference>
<dbReference type="GO" id="GO:0046872">
    <property type="term" value="F:metal ion binding"/>
    <property type="evidence" value="ECO:0007669"/>
    <property type="project" value="UniProtKB-KW"/>
</dbReference>
<evidence type="ECO:0000256" key="3">
    <source>
        <dbReference type="ARBA" id="ARBA00006490"/>
    </source>
</evidence>
<dbReference type="Proteomes" id="UP000549617">
    <property type="component" value="Unassembled WGS sequence"/>
</dbReference>
<protein>
    <recommendedName>
        <fullName evidence="4">Cysteine desulfurase</fullName>
    </recommendedName>
</protein>
<evidence type="ECO:0000256" key="1">
    <source>
        <dbReference type="ARBA" id="ARBA00001933"/>
    </source>
</evidence>
<dbReference type="InterPro" id="IPR015421">
    <property type="entry name" value="PyrdxlP-dep_Trfase_major"/>
</dbReference>
<dbReference type="Gene3D" id="1.10.260.50">
    <property type="match status" value="1"/>
</dbReference>
<evidence type="ECO:0000313" key="13">
    <source>
        <dbReference type="Proteomes" id="UP000549617"/>
    </source>
</evidence>
<sequence>MGDRLYLDHAATTPMLPAARDAMAGAWARWANPSSPHAEGRAARAALEDARARIKSALGWSGDLIFTSGATEAIAIALKRTRSDAVLVSAVEHDAVHRAAPKAFFLPVQGDGTVAGHALTGRLGALGASNPLVVIQSANNETGVIQPLAELGAIVRVNKGALFVDASQSAGKMALPEADMIAVSAHKLGGPPGIGALLIGNLGLIDPDGGQEKGYRGGTENLPAALGFAAALESSNAWFKRAEDLRAHLDGAIEASGGQIVARRTPRLATIAAYRMPGMASSAQLIQFDMAGIAVSAGSACSSGTLKPSHVLAAMGWDAGEAAEVIRVSFGPDTSRADVYRFVEQWQRLAREAKARAA</sequence>
<dbReference type="Gene3D" id="3.90.1150.10">
    <property type="entry name" value="Aspartate Aminotransferase, domain 1"/>
    <property type="match status" value="1"/>
</dbReference>
<organism evidence="12 13">
    <name type="scientific">Sphingobium boeckii</name>
    <dbReference type="NCBI Taxonomy" id="1082345"/>
    <lineage>
        <taxon>Bacteria</taxon>
        <taxon>Pseudomonadati</taxon>
        <taxon>Pseudomonadota</taxon>
        <taxon>Alphaproteobacteria</taxon>
        <taxon>Sphingomonadales</taxon>
        <taxon>Sphingomonadaceae</taxon>
        <taxon>Sphingobium</taxon>
    </lineage>
</organism>
<keyword evidence="6" id="KW-0479">Metal-binding</keyword>
<comment type="caution">
    <text evidence="12">The sequence shown here is derived from an EMBL/GenBank/DDBJ whole genome shotgun (WGS) entry which is preliminary data.</text>
</comment>
<evidence type="ECO:0000256" key="10">
    <source>
        <dbReference type="ARBA" id="ARBA00050776"/>
    </source>
</evidence>
<evidence type="ECO:0000259" key="11">
    <source>
        <dbReference type="Pfam" id="PF00266"/>
    </source>
</evidence>
<comment type="similarity">
    <text evidence="3">Belongs to the class-V pyridoxal-phosphate-dependent aminotransferase family. NifS/IscS subfamily.</text>
</comment>
<comment type="cofactor">
    <cofactor evidence="1">
        <name>pyridoxal 5'-phosphate</name>
        <dbReference type="ChEBI" id="CHEBI:597326"/>
    </cofactor>
</comment>
<dbReference type="SUPFAM" id="SSF53383">
    <property type="entry name" value="PLP-dependent transferases"/>
    <property type="match status" value="1"/>
</dbReference>
<accession>A0A7W9EGI8</accession>
<proteinExistence type="inferred from homology"/>
<dbReference type="RefSeq" id="WP_343052997.1">
    <property type="nucleotide sequence ID" value="NZ_JACIJC010000005.1"/>
</dbReference>
<evidence type="ECO:0000256" key="5">
    <source>
        <dbReference type="ARBA" id="ARBA00022679"/>
    </source>
</evidence>
<dbReference type="AlphaFoldDB" id="A0A7W9EGI8"/>
<feature type="domain" description="Aminotransferase class V" evidence="11">
    <location>
        <begin position="6"/>
        <end position="342"/>
    </location>
</feature>
<keyword evidence="8" id="KW-0408">Iron</keyword>
<dbReference type="PANTHER" id="PTHR11601">
    <property type="entry name" value="CYSTEINE DESULFURYLASE FAMILY MEMBER"/>
    <property type="match status" value="1"/>
</dbReference>
<keyword evidence="7" id="KW-0663">Pyridoxal phosphate</keyword>
<dbReference type="PIRSF" id="PIRSF005572">
    <property type="entry name" value="NifS"/>
    <property type="match status" value="1"/>
</dbReference>
<keyword evidence="5 12" id="KW-0808">Transferase</keyword>
<dbReference type="InterPro" id="IPR000192">
    <property type="entry name" value="Aminotrans_V_dom"/>
</dbReference>
<comment type="catalytic activity">
    <reaction evidence="10">
        <text>(sulfur carrier)-H + L-cysteine = (sulfur carrier)-SH + L-alanine</text>
        <dbReference type="Rhea" id="RHEA:43892"/>
        <dbReference type="Rhea" id="RHEA-COMP:14737"/>
        <dbReference type="Rhea" id="RHEA-COMP:14739"/>
        <dbReference type="ChEBI" id="CHEBI:29917"/>
        <dbReference type="ChEBI" id="CHEBI:35235"/>
        <dbReference type="ChEBI" id="CHEBI:57972"/>
        <dbReference type="ChEBI" id="CHEBI:64428"/>
        <dbReference type="EC" id="2.8.1.7"/>
    </reaction>
</comment>
<reference evidence="12 13" key="1">
    <citation type="submission" date="2020-08" db="EMBL/GenBank/DDBJ databases">
        <title>Genomic Encyclopedia of Type Strains, Phase IV (KMG-IV): sequencing the most valuable type-strain genomes for metagenomic binning, comparative biology and taxonomic classification.</title>
        <authorList>
            <person name="Goeker M."/>
        </authorList>
    </citation>
    <scope>NUCLEOTIDE SEQUENCE [LARGE SCALE GENOMIC DNA]</scope>
    <source>
        <strain evidence="12 13">DSM 25079</strain>
    </source>
</reference>
<gene>
    <name evidence="12" type="ORF">FHS49_003168</name>
</gene>
<dbReference type="InterPro" id="IPR015422">
    <property type="entry name" value="PyrdxlP-dep_Trfase_small"/>
</dbReference>
<dbReference type="EMBL" id="JACIJC010000005">
    <property type="protein sequence ID" value="MBB5687140.1"/>
    <property type="molecule type" value="Genomic_DNA"/>
</dbReference>
<dbReference type="InterPro" id="IPR016454">
    <property type="entry name" value="Cysteine_dSase"/>
</dbReference>
<evidence type="ECO:0000256" key="9">
    <source>
        <dbReference type="ARBA" id="ARBA00023014"/>
    </source>
</evidence>
<evidence type="ECO:0000256" key="2">
    <source>
        <dbReference type="ARBA" id="ARBA00003120"/>
    </source>
</evidence>